<proteinExistence type="predicted"/>
<dbReference type="SUPFAM" id="SSF55073">
    <property type="entry name" value="Nucleotide cyclase"/>
    <property type="match status" value="1"/>
</dbReference>
<dbReference type="SMART" id="SM00052">
    <property type="entry name" value="EAL"/>
    <property type="match status" value="1"/>
</dbReference>
<dbReference type="Pfam" id="PF00990">
    <property type="entry name" value="GGDEF"/>
    <property type="match status" value="1"/>
</dbReference>
<dbReference type="PROSITE" id="PS50885">
    <property type="entry name" value="HAMP"/>
    <property type="match status" value="1"/>
</dbReference>
<evidence type="ECO:0000313" key="8">
    <source>
        <dbReference type="Proteomes" id="UP000612585"/>
    </source>
</evidence>
<evidence type="ECO:0000259" key="5">
    <source>
        <dbReference type="PROSITE" id="PS50885"/>
    </source>
</evidence>
<dbReference type="Gene3D" id="6.10.340.10">
    <property type="match status" value="1"/>
</dbReference>
<feature type="domain" description="HAMP" evidence="5">
    <location>
        <begin position="342"/>
        <end position="394"/>
    </location>
</feature>
<keyword evidence="3" id="KW-0472">Membrane</keyword>
<dbReference type="CDD" id="cd06225">
    <property type="entry name" value="HAMP"/>
    <property type="match status" value="1"/>
</dbReference>
<organism evidence="7 8">
    <name type="scientific">Virgisporangium aurantiacum</name>
    <dbReference type="NCBI Taxonomy" id="175570"/>
    <lineage>
        <taxon>Bacteria</taxon>
        <taxon>Bacillati</taxon>
        <taxon>Actinomycetota</taxon>
        <taxon>Actinomycetes</taxon>
        <taxon>Micromonosporales</taxon>
        <taxon>Micromonosporaceae</taxon>
        <taxon>Virgisporangium</taxon>
    </lineage>
</organism>
<dbReference type="SMART" id="SM00304">
    <property type="entry name" value="HAMP"/>
    <property type="match status" value="1"/>
</dbReference>
<dbReference type="NCBIfam" id="TIGR00254">
    <property type="entry name" value="GGDEF"/>
    <property type="match status" value="1"/>
</dbReference>
<evidence type="ECO:0000256" key="3">
    <source>
        <dbReference type="SAM" id="Phobius"/>
    </source>
</evidence>
<dbReference type="InterPro" id="IPR052155">
    <property type="entry name" value="Biofilm_reg_signaling"/>
</dbReference>
<dbReference type="AlphaFoldDB" id="A0A8J4DYD3"/>
<dbReference type="Gene3D" id="3.30.70.270">
    <property type="match status" value="1"/>
</dbReference>
<dbReference type="InterPro" id="IPR029787">
    <property type="entry name" value="Nucleotide_cyclase"/>
</dbReference>
<dbReference type="Pfam" id="PF00563">
    <property type="entry name" value="EAL"/>
    <property type="match status" value="1"/>
</dbReference>
<dbReference type="PANTHER" id="PTHR44757:SF2">
    <property type="entry name" value="BIOFILM ARCHITECTURE MAINTENANCE PROTEIN MBAA"/>
    <property type="match status" value="1"/>
</dbReference>
<accession>A0A8J4DYD3</accession>
<comment type="caution">
    <text evidence="7">The sequence shown here is derived from an EMBL/GenBank/DDBJ whole genome shotgun (WGS) entry which is preliminary data.</text>
</comment>
<evidence type="ECO:0000259" key="4">
    <source>
        <dbReference type="PROSITE" id="PS50883"/>
    </source>
</evidence>
<evidence type="ECO:0000313" key="7">
    <source>
        <dbReference type="EMBL" id="GIJ54789.1"/>
    </source>
</evidence>
<dbReference type="InterPro" id="IPR043128">
    <property type="entry name" value="Rev_trsase/Diguanyl_cyclase"/>
</dbReference>
<dbReference type="CDD" id="cd01948">
    <property type="entry name" value="EAL"/>
    <property type="match status" value="1"/>
</dbReference>
<feature type="domain" description="EAL" evidence="4">
    <location>
        <begin position="577"/>
        <end position="829"/>
    </location>
</feature>
<dbReference type="GO" id="GO:0007165">
    <property type="term" value="P:signal transduction"/>
    <property type="evidence" value="ECO:0007669"/>
    <property type="project" value="InterPro"/>
</dbReference>
<name>A0A8J4DYD3_9ACTN</name>
<dbReference type="GO" id="GO:0016020">
    <property type="term" value="C:membrane"/>
    <property type="evidence" value="ECO:0007669"/>
    <property type="project" value="InterPro"/>
</dbReference>
<keyword evidence="2 3" id="KW-1133">Transmembrane helix</keyword>
<dbReference type="SUPFAM" id="SSF141868">
    <property type="entry name" value="EAL domain-like"/>
    <property type="match status" value="1"/>
</dbReference>
<evidence type="ECO:0000256" key="1">
    <source>
        <dbReference type="ARBA" id="ARBA00022692"/>
    </source>
</evidence>
<dbReference type="SUPFAM" id="SSF158472">
    <property type="entry name" value="HAMP domain-like"/>
    <property type="match status" value="1"/>
</dbReference>
<dbReference type="InterPro" id="IPR003660">
    <property type="entry name" value="HAMP_dom"/>
</dbReference>
<evidence type="ECO:0008006" key="9">
    <source>
        <dbReference type="Google" id="ProtNLM"/>
    </source>
</evidence>
<gene>
    <name evidence="7" type="ORF">Vau01_023050</name>
</gene>
<reference evidence="7" key="1">
    <citation type="submission" date="2021-01" db="EMBL/GenBank/DDBJ databases">
        <title>Whole genome shotgun sequence of Virgisporangium aurantiacum NBRC 16421.</title>
        <authorList>
            <person name="Komaki H."/>
            <person name="Tamura T."/>
        </authorList>
    </citation>
    <scope>NUCLEOTIDE SEQUENCE</scope>
    <source>
        <strain evidence="7">NBRC 16421</strain>
    </source>
</reference>
<dbReference type="InterPro" id="IPR035919">
    <property type="entry name" value="EAL_sf"/>
</dbReference>
<dbReference type="InterPro" id="IPR001633">
    <property type="entry name" value="EAL_dom"/>
</dbReference>
<dbReference type="SMART" id="SM00267">
    <property type="entry name" value="GGDEF"/>
    <property type="match status" value="1"/>
</dbReference>
<evidence type="ECO:0000256" key="2">
    <source>
        <dbReference type="ARBA" id="ARBA00022989"/>
    </source>
</evidence>
<keyword evidence="1 3" id="KW-0812">Transmembrane</keyword>
<sequence>MASGAAARRLAGLFRPAAVLLGRLRYIRKFVLVGLVLLVPLGFVAGAYVDLQRDQIDFSAEERHGVVLMAPLVDLTGVMVAARAEPAADTPCTGPIDGLLNHIDALDRRLGTRMRTSRSWGDARHLVVAACRTDSLPVRRAAFDMAMEALLKLIVRVGDESNLTLDPDIDTYYLMDTLQFRLPKLLDVAGRAAERADRVVRTGSTVDYAGGVDAVVDLGRNLGVITDINSALTRAATAVVDSTGSASVRLGARDGYERLAEVVDAFSRSLQRATAADRFEEVAEPAAAVRQEASRLAGWVATTLDERLRARISGFTTRALRVSIGSGAAGLLAGYLFVGFYLSVARPIRRIVDTLDAVAHGDLTRRASVDTHDELAFVAHALNDTIARTEAATNRLSIRATHDALTGLPNRSHMLTRLGEILDRSASTGELVCVIFVDLDRFKIVNDSLGHEAGDQVLRAVTARITAFKRTGDTVARLAGDEFVVICEGLTSVDGAVGIAERIVDRVCQPISVQVGTTVREVSVGASVGIALNEGITDAEPDDLIRAADMAMYQAKQRGRGRVEVFDDRLRAAMQERADAHHDLRRAIDAGELHAHYQPFMSVATGRVVGVEASARWHHPRRGVLDTAEFSTIAEEDGLVGPIGAVILRQACRQAAEWRAIHTDLHVAVKVSGTQLADPTFVATLSDTLDETGLDAAALWLAVTETSLGAGADATGQTLDDLRDLGVRIVIDNFGTGHSSLVQLPRLPVDAVKVDRTFVTGIGRPDDEIVIAMIVALCRTLGLFVVADGVETDDQLRRLRELGCDAIQGPWYGRPTPADQVRFGEPVATH</sequence>
<feature type="domain" description="GGDEF" evidence="6">
    <location>
        <begin position="430"/>
        <end position="568"/>
    </location>
</feature>
<dbReference type="EMBL" id="BOPG01000012">
    <property type="protein sequence ID" value="GIJ54789.1"/>
    <property type="molecule type" value="Genomic_DNA"/>
</dbReference>
<dbReference type="Gene3D" id="3.20.20.450">
    <property type="entry name" value="EAL domain"/>
    <property type="match status" value="1"/>
</dbReference>
<dbReference type="PROSITE" id="PS50883">
    <property type="entry name" value="EAL"/>
    <property type="match status" value="1"/>
</dbReference>
<protein>
    <recommendedName>
        <fullName evidence="9">Diguanylate cyclase (GGDEF) domain-containing protein</fullName>
    </recommendedName>
</protein>
<evidence type="ECO:0000259" key="6">
    <source>
        <dbReference type="PROSITE" id="PS50887"/>
    </source>
</evidence>
<keyword evidence="8" id="KW-1185">Reference proteome</keyword>
<dbReference type="Pfam" id="PF00672">
    <property type="entry name" value="HAMP"/>
    <property type="match status" value="1"/>
</dbReference>
<dbReference type="PANTHER" id="PTHR44757">
    <property type="entry name" value="DIGUANYLATE CYCLASE DGCP"/>
    <property type="match status" value="1"/>
</dbReference>
<dbReference type="Proteomes" id="UP000612585">
    <property type="component" value="Unassembled WGS sequence"/>
</dbReference>
<dbReference type="PROSITE" id="PS50887">
    <property type="entry name" value="GGDEF"/>
    <property type="match status" value="1"/>
</dbReference>
<feature type="transmembrane region" description="Helical" evidence="3">
    <location>
        <begin position="30"/>
        <end position="49"/>
    </location>
</feature>
<dbReference type="InterPro" id="IPR000160">
    <property type="entry name" value="GGDEF_dom"/>
</dbReference>
<dbReference type="CDD" id="cd01949">
    <property type="entry name" value="GGDEF"/>
    <property type="match status" value="1"/>
</dbReference>
<dbReference type="RefSeq" id="WP_203990429.1">
    <property type="nucleotide sequence ID" value="NZ_BOPG01000012.1"/>
</dbReference>